<evidence type="ECO:0000313" key="2">
    <source>
        <dbReference type="EMBL" id="ORX46208.1"/>
    </source>
</evidence>
<dbReference type="EMBL" id="MCFH01000036">
    <property type="protein sequence ID" value="ORX46208.1"/>
    <property type="molecule type" value="Genomic_DNA"/>
</dbReference>
<organism evidence="2 3">
    <name type="scientific">Piromyces finnis</name>
    <dbReference type="NCBI Taxonomy" id="1754191"/>
    <lineage>
        <taxon>Eukaryota</taxon>
        <taxon>Fungi</taxon>
        <taxon>Fungi incertae sedis</taxon>
        <taxon>Chytridiomycota</taxon>
        <taxon>Chytridiomycota incertae sedis</taxon>
        <taxon>Neocallimastigomycetes</taxon>
        <taxon>Neocallimastigales</taxon>
        <taxon>Neocallimastigaceae</taxon>
        <taxon>Piromyces</taxon>
    </lineage>
</organism>
<dbReference type="InterPro" id="IPR032675">
    <property type="entry name" value="LRR_dom_sf"/>
</dbReference>
<keyword evidence="3" id="KW-1185">Reference proteome</keyword>
<evidence type="ECO:0000313" key="3">
    <source>
        <dbReference type="Proteomes" id="UP000193719"/>
    </source>
</evidence>
<sequence length="373" mass="43046">MKFDYILNTLRLLSLTLPFVNGKAIDLKEDECDDIIKYLGNFNTYNDFLLFNEKEKICKVNDSGKVDYLDGSTEEQIEKLLSYDTITNLEYNVYYWDIYDYEEKPGKYLGISPSILKLQNLEYLNINHYATTNECSTSCPRYYLKKIEKGFLNNLNKLKTLKLHGVRISQDNINEISQSKNLEELSFENCYLEDSIDYKPLKNLDKLSKMTIVESILGFASFEYNTSFESINNLLNNIDGPLKELSLRSSNLSEIDIPSSIEKLCASFNGINSSNEDSIDLRKSHKLKNIEFRYNPLMLSIYSHLSARLEFKLPTSNNIETLKLSGVELSDEQMKEISFSSNLKELNCINTVLYDISNNTEQSINQLKNLQSL</sequence>
<name>A0A1Y1V4C7_9FUNG</name>
<comment type="caution">
    <text evidence="2">The sequence shown here is derived from an EMBL/GenBank/DDBJ whole genome shotgun (WGS) entry which is preliminary data.</text>
</comment>
<reference evidence="2 3" key="1">
    <citation type="submission" date="2016-08" db="EMBL/GenBank/DDBJ databases">
        <title>Genomes of anaerobic fungi encode conserved fungal cellulosomes for biomass hydrolysis.</title>
        <authorList>
            <consortium name="DOE Joint Genome Institute"/>
            <person name="Haitjema C.H."/>
            <person name="Gilmore S.P."/>
            <person name="Henske J.K."/>
            <person name="Solomon K.V."/>
            <person name="De Groot R."/>
            <person name="Kuo A."/>
            <person name="Mondo S.J."/>
            <person name="Salamov A.A."/>
            <person name="Labutti K."/>
            <person name="Zhao Z."/>
            <person name="Chiniquy J."/>
            <person name="Barry K."/>
            <person name="Brewer H.M."/>
            <person name="Purvine S.O."/>
            <person name="Wright A.T."/>
            <person name="Boxma B."/>
            <person name="Van Alen T."/>
            <person name="Hackstein J.H."/>
            <person name="Baker S.E."/>
            <person name="Grigoriev I.V."/>
            <person name="O'Malley M.A."/>
        </authorList>
    </citation>
    <scope>NUCLEOTIDE SEQUENCE [LARGE SCALE GENOMIC DNA]</scope>
    <source>
        <strain evidence="3">finn</strain>
    </source>
</reference>
<dbReference type="Proteomes" id="UP000193719">
    <property type="component" value="Unassembled WGS sequence"/>
</dbReference>
<accession>A0A1Y1V4C7</accession>
<dbReference type="Gene3D" id="3.80.10.10">
    <property type="entry name" value="Ribonuclease Inhibitor"/>
    <property type="match status" value="1"/>
</dbReference>
<evidence type="ECO:0000256" key="1">
    <source>
        <dbReference type="SAM" id="SignalP"/>
    </source>
</evidence>
<reference evidence="2 3" key="2">
    <citation type="submission" date="2016-08" db="EMBL/GenBank/DDBJ databases">
        <title>Pervasive Adenine N6-methylation of Active Genes in Fungi.</title>
        <authorList>
            <consortium name="DOE Joint Genome Institute"/>
            <person name="Mondo S.J."/>
            <person name="Dannebaum R.O."/>
            <person name="Kuo R.C."/>
            <person name="Labutti K."/>
            <person name="Haridas S."/>
            <person name="Kuo A."/>
            <person name="Salamov A."/>
            <person name="Ahrendt S.R."/>
            <person name="Lipzen A."/>
            <person name="Sullivan W."/>
            <person name="Andreopoulos W.B."/>
            <person name="Clum A."/>
            <person name="Lindquist E."/>
            <person name="Daum C."/>
            <person name="Ramamoorthy G.K."/>
            <person name="Gryganskyi A."/>
            <person name="Culley D."/>
            <person name="Magnuson J.K."/>
            <person name="James T.Y."/>
            <person name="O'Malley M.A."/>
            <person name="Stajich J.E."/>
            <person name="Spatafora J.W."/>
            <person name="Visel A."/>
            <person name="Grigoriev I.V."/>
        </authorList>
    </citation>
    <scope>NUCLEOTIDE SEQUENCE [LARGE SCALE GENOMIC DNA]</scope>
    <source>
        <strain evidence="3">finn</strain>
    </source>
</reference>
<dbReference type="SUPFAM" id="SSF52047">
    <property type="entry name" value="RNI-like"/>
    <property type="match status" value="1"/>
</dbReference>
<protein>
    <recommendedName>
        <fullName evidence="4">RNI-like protein</fullName>
    </recommendedName>
</protein>
<evidence type="ECO:0008006" key="4">
    <source>
        <dbReference type="Google" id="ProtNLM"/>
    </source>
</evidence>
<proteinExistence type="predicted"/>
<feature type="signal peptide" evidence="1">
    <location>
        <begin position="1"/>
        <end position="22"/>
    </location>
</feature>
<keyword evidence="1" id="KW-0732">Signal</keyword>
<feature type="chain" id="PRO_5010987429" description="RNI-like protein" evidence="1">
    <location>
        <begin position="23"/>
        <end position="373"/>
    </location>
</feature>
<gene>
    <name evidence="2" type="ORF">BCR36DRAFT_105287</name>
</gene>
<dbReference type="AlphaFoldDB" id="A0A1Y1V4C7"/>